<evidence type="ECO:0000256" key="3">
    <source>
        <dbReference type="ARBA" id="ARBA00022630"/>
    </source>
</evidence>
<dbReference type="InterPro" id="IPR055060">
    <property type="entry name" value="ACOX_C_alpha1"/>
</dbReference>
<dbReference type="RefSeq" id="WP_344942874.1">
    <property type="nucleotide sequence ID" value="NZ_BAAAZG010000005.1"/>
</dbReference>
<comment type="cofactor">
    <cofactor evidence="1">
        <name>FAD</name>
        <dbReference type="ChEBI" id="CHEBI:57692"/>
    </cofactor>
</comment>
<dbReference type="InterPro" id="IPR009100">
    <property type="entry name" value="AcylCoA_DH/oxidase_NM_dom_sf"/>
</dbReference>
<dbReference type="Pfam" id="PF01756">
    <property type="entry name" value="ACOX"/>
    <property type="match status" value="1"/>
</dbReference>
<dbReference type="PANTHER" id="PTHR10909:SF382">
    <property type="entry name" value="ACYL-COENZYME A OXIDASE"/>
    <property type="match status" value="1"/>
</dbReference>
<keyword evidence="4" id="KW-0274">FAD</keyword>
<name>A0ABP7VAY3_9ACTN</name>
<dbReference type="Gene3D" id="1.20.140.10">
    <property type="entry name" value="Butyryl-CoA Dehydrogenase, subunit A, domain 3"/>
    <property type="match status" value="2"/>
</dbReference>
<evidence type="ECO:0000256" key="5">
    <source>
        <dbReference type="ARBA" id="ARBA00023002"/>
    </source>
</evidence>
<evidence type="ECO:0000256" key="4">
    <source>
        <dbReference type="ARBA" id="ARBA00022827"/>
    </source>
</evidence>
<comment type="similarity">
    <text evidence="2">Belongs to the acyl-CoA oxidase family.</text>
</comment>
<feature type="domain" description="Acyl-CoA oxidase C-alpha1" evidence="8">
    <location>
        <begin position="304"/>
        <end position="463"/>
    </location>
</feature>
<dbReference type="InterPro" id="IPR046373">
    <property type="entry name" value="Acyl-CoA_Oxase/DH_mid-dom_sf"/>
</dbReference>
<evidence type="ECO:0000256" key="2">
    <source>
        <dbReference type="ARBA" id="ARBA00006288"/>
    </source>
</evidence>
<comment type="caution">
    <text evidence="9">The sequence shown here is derived from an EMBL/GenBank/DDBJ whole genome shotgun (WGS) entry which is preliminary data.</text>
</comment>
<evidence type="ECO:0000313" key="9">
    <source>
        <dbReference type="EMBL" id="GAA4062907.1"/>
    </source>
</evidence>
<sequence length="627" mass="66843">MATSPPPASGPAADGDLRRFVHGTAVTDGNRALLAEAIPGEFFTYPGGLTATERHALTYRRLRHAGLAAPPAARLLDDPPLLCALLDRAATADPALFHLMLLHYTLALGPVLRFGDHEHHGRDGRDEQDGDDGRGPRPEREALESMASYGALLMTEVGRSNSHLSPRTLARYDAASGDFVLSTPDARAAKFPTNTGHPGLPKTAAIYATLVHEGVERGVFVFVAPLRREDGSVCDGVRIVPAPEVSGLQVDYAAVRLDGLRVPYRAWLRDGARIDADGSFHDPAGGPAQRLTRSMGVAPPVWRAVISMSAAVTRASAAILLRHSADRTTLGRLAPRRALTDYRNQREAVLEALASAYALTAVARRVTAPSPPAPGVQPDLQAQAGGGPVTAWAPWSAVDRDLALLKAAATAEAHETVSRCRVHAGAPGFAATDRLNGYRALAHAYTNAGGDNQLILFDTARAMAELDRYRPPPVAGTVPDEGDLASPRVWSHLARSLERASRERLATRVRAARRDGADAFTAWNDNLALAARTATACADRVLLEIAAEACASDPAVAPLLRLYALRWAERRAGALLNEGVAAAGLLDRVEELRRRVCDEVMPRAAEYAQAFDLPAEITAPASFVLDA</sequence>
<gene>
    <name evidence="9" type="ORF">GCM10022214_15380</name>
</gene>
<evidence type="ECO:0000256" key="6">
    <source>
        <dbReference type="SAM" id="MobiDB-lite"/>
    </source>
</evidence>
<evidence type="ECO:0000259" key="8">
    <source>
        <dbReference type="Pfam" id="PF22924"/>
    </source>
</evidence>
<dbReference type="EMBL" id="BAAAZG010000005">
    <property type="protein sequence ID" value="GAA4062907.1"/>
    <property type="molecule type" value="Genomic_DNA"/>
</dbReference>
<dbReference type="InterPro" id="IPR002655">
    <property type="entry name" value="Acyl-CoA_oxidase_C"/>
</dbReference>
<dbReference type="Proteomes" id="UP001500683">
    <property type="component" value="Unassembled WGS sequence"/>
</dbReference>
<dbReference type="PANTHER" id="PTHR10909">
    <property type="entry name" value="ELECTRON TRANSPORT OXIDOREDUCTASE"/>
    <property type="match status" value="1"/>
</dbReference>
<proteinExistence type="inferred from homology"/>
<feature type="domain" description="Acyl-CoA oxidase C-terminal" evidence="7">
    <location>
        <begin position="503"/>
        <end position="614"/>
    </location>
</feature>
<evidence type="ECO:0000313" key="10">
    <source>
        <dbReference type="Proteomes" id="UP001500683"/>
    </source>
</evidence>
<dbReference type="InterPro" id="IPR036250">
    <property type="entry name" value="AcylCo_DH-like_C"/>
</dbReference>
<dbReference type="SUPFAM" id="SSF47203">
    <property type="entry name" value="Acyl-CoA dehydrogenase C-terminal domain-like"/>
    <property type="match status" value="2"/>
</dbReference>
<keyword evidence="3" id="KW-0285">Flavoprotein</keyword>
<dbReference type="InterPro" id="IPR012258">
    <property type="entry name" value="Acyl-CoA_oxidase"/>
</dbReference>
<evidence type="ECO:0000259" key="7">
    <source>
        <dbReference type="Pfam" id="PF01756"/>
    </source>
</evidence>
<dbReference type="SUPFAM" id="SSF56645">
    <property type="entry name" value="Acyl-CoA dehydrogenase NM domain-like"/>
    <property type="match status" value="1"/>
</dbReference>
<dbReference type="Gene3D" id="2.40.110.10">
    <property type="entry name" value="Butyryl-CoA Dehydrogenase, subunit A, domain 2"/>
    <property type="match status" value="1"/>
</dbReference>
<evidence type="ECO:0000256" key="1">
    <source>
        <dbReference type="ARBA" id="ARBA00001974"/>
    </source>
</evidence>
<protein>
    <recommendedName>
        <fullName evidence="11">Acyl-CoA oxidase C-terminal domain-containing protein</fullName>
    </recommendedName>
</protein>
<accession>A0ABP7VAY3</accession>
<keyword evidence="10" id="KW-1185">Reference proteome</keyword>
<organism evidence="9 10">
    <name type="scientific">Actinomadura miaoliensis</name>
    <dbReference type="NCBI Taxonomy" id="430685"/>
    <lineage>
        <taxon>Bacteria</taxon>
        <taxon>Bacillati</taxon>
        <taxon>Actinomycetota</taxon>
        <taxon>Actinomycetes</taxon>
        <taxon>Streptosporangiales</taxon>
        <taxon>Thermomonosporaceae</taxon>
        <taxon>Actinomadura</taxon>
    </lineage>
</organism>
<dbReference type="Pfam" id="PF22924">
    <property type="entry name" value="ACOX_C_alpha1"/>
    <property type="match status" value="1"/>
</dbReference>
<reference evidence="10" key="1">
    <citation type="journal article" date="2019" name="Int. J. Syst. Evol. Microbiol.">
        <title>The Global Catalogue of Microorganisms (GCM) 10K type strain sequencing project: providing services to taxonomists for standard genome sequencing and annotation.</title>
        <authorList>
            <consortium name="The Broad Institute Genomics Platform"/>
            <consortium name="The Broad Institute Genome Sequencing Center for Infectious Disease"/>
            <person name="Wu L."/>
            <person name="Ma J."/>
        </authorList>
    </citation>
    <scope>NUCLEOTIDE SEQUENCE [LARGE SCALE GENOMIC DNA]</scope>
    <source>
        <strain evidence="10">JCM 16702</strain>
    </source>
</reference>
<keyword evidence="5" id="KW-0560">Oxidoreductase</keyword>
<feature type="region of interest" description="Disordered" evidence="6">
    <location>
        <begin position="118"/>
        <end position="139"/>
    </location>
</feature>
<evidence type="ECO:0008006" key="11">
    <source>
        <dbReference type="Google" id="ProtNLM"/>
    </source>
</evidence>